<gene>
    <name evidence="2" type="ORF">COT64_02260</name>
</gene>
<reference evidence="3" key="1">
    <citation type="submission" date="2017-09" db="EMBL/GenBank/DDBJ databases">
        <title>Depth-based differentiation of microbial function through sediment-hosted aquifers and enrichment of novel symbionts in the deep terrestrial subsurface.</title>
        <authorList>
            <person name="Probst A.J."/>
            <person name="Ladd B."/>
            <person name="Jarett J.K."/>
            <person name="Geller-Mcgrath D.E."/>
            <person name="Sieber C.M.K."/>
            <person name="Emerson J.B."/>
            <person name="Anantharaman K."/>
            <person name="Thomas B.C."/>
            <person name="Malmstrom R."/>
            <person name="Stieglmeier M."/>
            <person name="Klingl A."/>
            <person name="Woyke T."/>
            <person name="Ryan C.M."/>
            <person name="Banfield J.F."/>
        </authorList>
    </citation>
    <scope>NUCLEOTIDE SEQUENCE [LARGE SCALE GENOMIC DNA]</scope>
</reference>
<protein>
    <recommendedName>
        <fullName evidence="1">DUS-like FMN-binding domain-containing protein</fullName>
    </recommendedName>
</protein>
<feature type="domain" description="DUS-like FMN-binding" evidence="1">
    <location>
        <begin position="4"/>
        <end position="109"/>
    </location>
</feature>
<dbReference type="Pfam" id="PF01207">
    <property type="entry name" value="Dus"/>
    <property type="match status" value="1"/>
</dbReference>
<dbReference type="GO" id="GO:0016491">
    <property type="term" value="F:oxidoreductase activity"/>
    <property type="evidence" value="ECO:0007669"/>
    <property type="project" value="InterPro"/>
</dbReference>
<organism evidence="2 3">
    <name type="scientific">Candidatus Shapirobacteria bacterium CG09_land_8_20_14_0_10_39_12</name>
    <dbReference type="NCBI Taxonomy" id="1974885"/>
    <lineage>
        <taxon>Bacteria</taxon>
        <taxon>Candidatus Shapironibacteriota</taxon>
    </lineage>
</organism>
<sequence length="114" mass="12858">MICLGNGGIKSIKEGASLSIKYGLDGVLIGQAALGNPWVFKEGYIVSKEDILAIILKHAKLVEAFYTNDRFVTVRKHFGWYPKGFPNCIKLKTELLKTNNYHEVKSVLDKFRKI</sequence>
<dbReference type="Gene3D" id="3.20.20.70">
    <property type="entry name" value="Aldolase class I"/>
    <property type="match status" value="1"/>
</dbReference>
<evidence type="ECO:0000259" key="1">
    <source>
        <dbReference type="Pfam" id="PF01207"/>
    </source>
</evidence>
<name>A0A2H0WRI1_9BACT</name>
<dbReference type="InterPro" id="IPR024036">
    <property type="entry name" value="tRNA-dHydroUridine_Synthase_C"/>
</dbReference>
<dbReference type="Gene3D" id="1.10.1200.80">
    <property type="entry name" value="Putative flavin oxidoreducatase, domain 2"/>
    <property type="match status" value="1"/>
</dbReference>
<evidence type="ECO:0000313" key="3">
    <source>
        <dbReference type="Proteomes" id="UP000230775"/>
    </source>
</evidence>
<dbReference type="InterPro" id="IPR013785">
    <property type="entry name" value="Aldolase_TIM"/>
</dbReference>
<dbReference type="SUPFAM" id="SSF51395">
    <property type="entry name" value="FMN-linked oxidoreductases"/>
    <property type="match status" value="1"/>
</dbReference>
<dbReference type="Proteomes" id="UP000230775">
    <property type="component" value="Unassembled WGS sequence"/>
</dbReference>
<dbReference type="AlphaFoldDB" id="A0A2H0WRI1"/>
<accession>A0A2H0WRI1</accession>
<dbReference type="InterPro" id="IPR035587">
    <property type="entry name" value="DUS-like_FMN-bd"/>
</dbReference>
<proteinExistence type="predicted"/>
<comment type="caution">
    <text evidence="2">The sequence shown here is derived from an EMBL/GenBank/DDBJ whole genome shotgun (WGS) entry which is preliminary data.</text>
</comment>
<dbReference type="EMBL" id="PEZI01000045">
    <property type="protein sequence ID" value="PIS14519.1"/>
    <property type="molecule type" value="Genomic_DNA"/>
</dbReference>
<evidence type="ECO:0000313" key="2">
    <source>
        <dbReference type="EMBL" id="PIS14519.1"/>
    </source>
</evidence>